<proteinExistence type="predicted"/>
<dbReference type="RefSeq" id="WP_123183756.1">
    <property type="nucleotide sequence ID" value="NZ_NWXP01000002.1"/>
</dbReference>
<sequence>MLKMEFIGGGILAAVFKAYAADVQDAVVKSVGRSALRLQSEVMLNRLSGQVLRVRTDNLRRSIHQRVNVSGNVVSGEVNTNVRYGIAHEYGFAGNVNVKASLRQVKQAFGKPLKSPRYVHVRAHTRDVKLPERSFLRSALRDLTPKFADDLQKSIRKVLK</sequence>
<reference evidence="1 2" key="1">
    <citation type="submission" date="2017-09" db="EMBL/GenBank/DDBJ databases">
        <title>Phenotypic and genotypic characterization of Colombian isolates of Neisseria meningitidis recovered from invasive disease.</title>
        <authorList>
            <person name="Duarte C."/>
            <person name="Gabastou J.M."/>
            <person name="Moreno J."/>
        </authorList>
    </citation>
    <scope>NUCLEOTIDE SEQUENCE [LARGE SCALE GENOMIC DNA]</scope>
    <source>
        <strain evidence="1 2">INS-Nm1012</strain>
    </source>
</reference>
<evidence type="ECO:0008006" key="3">
    <source>
        <dbReference type="Google" id="ProtNLM"/>
    </source>
</evidence>
<comment type="caution">
    <text evidence="1">The sequence shown here is derived from an EMBL/GenBank/DDBJ whole genome shotgun (WGS) entry which is preliminary data.</text>
</comment>
<dbReference type="Proteomes" id="UP000283666">
    <property type="component" value="Unassembled WGS sequence"/>
</dbReference>
<evidence type="ECO:0000313" key="2">
    <source>
        <dbReference type="Proteomes" id="UP000283666"/>
    </source>
</evidence>
<dbReference type="AlphaFoldDB" id="A0A425B300"/>
<evidence type="ECO:0000313" key="1">
    <source>
        <dbReference type="EMBL" id="RQK78696.1"/>
    </source>
</evidence>
<gene>
    <name evidence="1" type="ORF">COH52_05800</name>
</gene>
<protein>
    <recommendedName>
        <fullName evidence="3">HK97 gp10 family phage protein</fullName>
    </recommendedName>
</protein>
<accession>A0A425B300</accession>
<organism evidence="1 2">
    <name type="scientific">Neisseria meningitidis</name>
    <dbReference type="NCBI Taxonomy" id="487"/>
    <lineage>
        <taxon>Bacteria</taxon>
        <taxon>Pseudomonadati</taxon>
        <taxon>Pseudomonadota</taxon>
        <taxon>Betaproteobacteria</taxon>
        <taxon>Neisseriales</taxon>
        <taxon>Neisseriaceae</taxon>
        <taxon>Neisseria</taxon>
    </lineage>
</organism>
<name>A0A425B300_NEIME</name>
<dbReference type="EMBL" id="NWZY01000013">
    <property type="protein sequence ID" value="RQK78696.1"/>
    <property type="molecule type" value="Genomic_DNA"/>
</dbReference>